<dbReference type="EMBL" id="SMKI01000313">
    <property type="protein sequence ID" value="TDC70267.1"/>
    <property type="molecule type" value="Genomic_DNA"/>
</dbReference>
<protein>
    <submittedName>
        <fullName evidence="2">tRNA lysidine(34) synthetase TilS</fullName>
    </submittedName>
</protein>
<name>A0A4R4T0U0_9ACTN</name>
<sequence length="45" mass="4827">MGPHPSVAAIRLAVRRVLHDILNEADKADDHKADNADKAPRPSSA</sequence>
<evidence type="ECO:0000256" key="1">
    <source>
        <dbReference type="SAM" id="MobiDB-lite"/>
    </source>
</evidence>
<reference evidence="2 3" key="1">
    <citation type="submission" date="2019-03" db="EMBL/GenBank/DDBJ databases">
        <title>Draft genome sequences of novel Actinobacteria.</title>
        <authorList>
            <person name="Sahin N."/>
            <person name="Ay H."/>
            <person name="Saygin H."/>
        </authorList>
    </citation>
    <scope>NUCLEOTIDE SEQUENCE [LARGE SCALE GENOMIC DNA]</scope>
    <source>
        <strain evidence="2 3">DSM 41900</strain>
    </source>
</reference>
<comment type="caution">
    <text evidence="2">The sequence shown here is derived from an EMBL/GenBank/DDBJ whole genome shotgun (WGS) entry which is preliminary data.</text>
</comment>
<keyword evidence="3" id="KW-1185">Reference proteome</keyword>
<feature type="non-terminal residue" evidence="2">
    <location>
        <position position="45"/>
    </location>
</feature>
<feature type="region of interest" description="Disordered" evidence="1">
    <location>
        <begin position="24"/>
        <end position="45"/>
    </location>
</feature>
<accession>A0A4R4T0U0</accession>
<organism evidence="2 3">
    <name type="scientific">Streptomyces hainanensis</name>
    <dbReference type="NCBI Taxonomy" id="402648"/>
    <lineage>
        <taxon>Bacteria</taxon>
        <taxon>Bacillati</taxon>
        <taxon>Actinomycetota</taxon>
        <taxon>Actinomycetes</taxon>
        <taxon>Kitasatosporales</taxon>
        <taxon>Streptomycetaceae</taxon>
        <taxon>Streptomyces</taxon>
    </lineage>
</organism>
<dbReference type="Proteomes" id="UP000295345">
    <property type="component" value="Unassembled WGS sequence"/>
</dbReference>
<proteinExistence type="predicted"/>
<dbReference type="AlphaFoldDB" id="A0A4R4T0U0"/>
<evidence type="ECO:0000313" key="2">
    <source>
        <dbReference type="EMBL" id="TDC70267.1"/>
    </source>
</evidence>
<gene>
    <name evidence="2" type="ORF">E1283_25000</name>
</gene>
<evidence type="ECO:0000313" key="3">
    <source>
        <dbReference type="Proteomes" id="UP000295345"/>
    </source>
</evidence>